<dbReference type="RefSeq" id="XP_025347207.1">
    <property type="nucleotide sequence ID" value="XM_025492761.1"/>
</dbReference>
<protein>
    <submittedName>
        <fullName evidence="1">Uncharacterized protein</fullName>
    </submittedName>
</protein>
<dbReference type="AlphaFoldDB" id="A0A316U482"/>
<keyword evidence="2" id="KW-1185">Reference proteome</keyword>
<dbReference type="EMBL" id="KZ819329">
    <property type="protein sequence ID" value="PWN20047.1"/>
    <property type="molecule type" value="Genomic_DNA"/>
</dbReference>
<organism evidence="1 2">
    <name type="scientific">Pseudomicrostroma glucosiphilum</name>
    <dbReference type="NCBI Taxonomy" id="1684307"/>
    <lineage>
        <taxon>Eukaryota</taxon>
        <taxon>Fungi</taxon>
        <taxon>Dikarya</taxon>
        <taxon>Basidiomycota</taxon>
        <taxon>Ustilaginomycotina</taxon>
        <taxon>Exobasidiomycetes</taxon>
        <taxon>Microstromatales</taxon>
        <taxon>Microstromatales incertae sedis</taxon>
        <taxon>Pseudomicrostroma</taxon>
    </lineage>
</organism>
<name>A0A316U482_9BASI</name>
<dbReference type="OrthoDB" id="3425806at2759"/>
<reference evidence="1 2" key="1">
    <citation type="journal article" date="2018" name="Mol. Biol. Evol.">
        <title>Broad Genomic Sampling Reveals a Smut Pathogenic Ancestry of the Fungal Clade Ustilaginomycotina.</title>
        <authorList>
            <person name="Kijpornyongpan T."/>
            <person name="Mondo S.J."/>
            <person name="Barry K."/>
            <person name="Sandor L."/>
            <person name="Lee J."/>
            <person name="Lipzen A."/>
            <person name="Pangilinan J."/>
            <person name="LaButti K."/>
            <person name="Hainaut M."/>
            <person name="Henrissat B."/>
            <person name="Grigoriev I.V."/>
            <person name="Spatafora J.W."/>
            <person name="Aime M.C."/>
        </authorList>
    </citation>
    <scope>NUCLEOTIDE SEQUENCE [LARGE SCALE GENOMIC DNA]</scope>
    <source>
        <strain evidence="1 2">MCA 4718</strain>
    </source>
</reference>
<accession>A0A316U482</accession>
<evidence type="ECO:0000313" key="2">
    <source>
        <dbReference type="Proteomes" id="UP000245942"/>
    </source>
</evidence>
<dbReference type="GeneID" id="37014495"/>
<evidence type="ECO:0000313" key="1">
    <source>
        <dbReference type="EMBL" id="PWN20047.1"/>
    </source>
</evidence>
<sequence length="84" mass="9261">MRKNLSPRGRLGLTDAEAIIDRAIDDTRSANELFLPTCYLHLGLAITEWNAALAFAREGPHRPSYTGASGSRPKVLKKIAKALW</sequence>
<proteinExistence type="predicted"/>
<dbReference type="Proteomes" id="UP000245942">
    <property type="component" value="Unassembled WGS sequence"/>
</dbReference>
<gene>
    <name evidence="1" type="ORF">BCV69DRAFT_283576</name>
</gene>